<evidence type="ECO:0000256" key="1">
    <source>
        <dbReference type="ARBA" id="ARBA00008645"/>
    </source>
</evidence>
<dbReference type="Pfam" id="PF00561">
    <property type="entry name" value="Abhydrolase_1"/>
    <property type="match status" value="1"/>
</dbReference>
<gene>
    <name evidence="4" type="ORF">LELG_03560</name>
</gene>
<dbReference type="PANTHER" id="PTHR46118:SF4">
    <property type="entry name" value="PROTEIN ABHD11"/>
    <property type="match status" value="1"/>
</dbReference>
<dbReference type="GO" id="GO:0005739">
    <property type="term" value="C:mitochondrion"/>
    <property type="evidence" value="ECO:0007669"/>
    <property type="project" value="EnsemblFungi"/>
</dbReference>
<organism evidence="4 5">
    <name type="scientific">Lodderomyces elongisporus (strain ATCC 11503 / CBS 2605 / JCM 1781 / NBRC 1676 / NRRL YB-4239)</name>
    <name type="common">Yeast</name>
    <name type="synonym">Saccharomyces elongisporus</name>
    <dbReference type="NCBI Taxonomy" id="379508"/>
    <lineage>
        <taxon>Eukaryota</taxon>
        <taxon>Fungi</taxon>
        <taxon>Dikarya</taxon>
        <taxon>Ascomycota</taxon>
        <taxon>Saccharomycotina</taxon>
        <taxon>Pichiomycetes</taxon>
        <taxon>Debaryomycetaceae</taxon>
        <taxon>Candida/Lodderomyces clade</taxon>
        <taxon>Lodderomyces</taxon>
    </lineage>
</organism>
<protein>
    <recommendedName>
        <fullName evidence="3">AB hydrolase-1 domain-containing protein</fullName>
    </recommendedName>
</protein>
<dbReference type="GO" id="GO:0004806">
    <property type="term" value="F:triacylglycerol lipase activity"/>
    <property type="evidence" value="ECO:0007669"/>
    <property type="project" value="EnsemblFungi"/>
</dbReference>
<dbReference type="RefSeq" id="XP_001525632.1">
    <property type="nucleotide sequence ID" value="XM_001525582.1"/>
</dbReference>
<reference evidence="4 5" key="1">
    <citation type="journal article" date="2009" name="Nature">
        <title>Evolution of pathogenicity and sexual reproduction in eight Candida genomes.</title>
        <authorList>
            <person name="Butler G."/>
            <person name="Rasmussen M.D."/>
            <person name="Lin M.F."/>
            <person name="Santos M.A."/>
            <person name="Sakthikumar S."/>
            <person name="Munro C.A."/>
            <person name="Rheinbay E."/>
            <person name="Grabherr M."/>
            <person name="Forche A."/>
            <person name="Reedy J.L."/>
            <person name="Agrafioti I."/>
            <person name="Arnaud M.B."/>
            <person name="Bates S."/>
            <person name="Brown A.J."/>
            <person name="Brunke S."/>
            <person name="Costanzo M.C."/>
            <person name="Fitzpatrick D.A."/>
            <person name="de Groot P.W."/>
            <person name="Harris D."/>
            <person name="Hoyer L.L."/>
            <person name="Hube B."/>
            <person name="Klis F.M."/>
            <person name="Kodira C."/>
            <person name="Lennard N."/>
            <person name="Logue M.E."/>
            <person name="Martin R."/>
            <person name="Neiman A.M."/>
            <person name="Nikolaou E."/>
            <person name="Quail M.A."/>
            <person name="Quinn J."/>
            <person name="Santos M.C."/>
            <person name="Schmitzberger F.F."/>
            <person name="Sherlock G."/>
            <person name="Shah P."/>
            <person name="Silverstein K.A."/>
            <person name="Skrzypek M.S."/>
            <person name="Soll D."/>
            <person name="Staggs R."/>
            <person name="Stansfield I."/>
            <person name="Stumpf M.P."/>
            <person name="Sudbery P.E."/>
            <person name="Srikantha T."/>
            <person name="Zeng Q."/>
            <person name="Berman J."/>
            <person name="Berriman M."/>
            <person name="Heitman J."/>
            <person name="Gow N.A."/>
            <person name="Lorenz M.C."/>
            <person name="Birren B.W."/>
            <person name="Kellis M."/>
            <person name="Cuomo C.A."/>
        </authorList>
    </citation>
    <scope>NUCLEOTIDE SEQUENCE [LARGE SCALE GENOMIC DNA]</scope>
    <source>
        <strain evidence="5">ATCC 11503 / BCRC 21390 / CBS 2605 / JCM 1781 / NBRC 1676 / NRRL YB-4239</strain>
    </source>
</reference>
<evidence type="ECO:0000259" key="3">
    <source>
        <dbReference type="Pfam" id="PF00561"/>
    </source>
</evidence>
<dbReference type="GeneID" id="5232403"/>
<dbReference type="OMA" id="FLGMSDN"/>
<sequence length="306" mass="34950">MLTFAPRLTRTTYYGFRCCFSTSLGLREPKIETVDLAYEKYPYENSTKSPLILLHGIFGSKANTRTVSKQLAERLTRDIYALDLRNFGSSPHAKRLDYPSLSADVEQWIDNQDFKEKPILVGHSMGAKTAMALALRRPELPKFVVSVDNAPISFGNTGSKFGKYINQLRVALEKHKYNDIKDVDAELAKVEPNKVIRQFLLMNMNRGKKNEPVTSKIPLDIIGDAVNKGFIASWPYDSNVQRWTGPVLFIRGTESHYVPDEVIPEIAAQFPDFEIRDIESGHWVISEKPKEFMDVLQEFIERKEDD</sequence>
<dbReference type="SUPFAM" id="SSF53474">
    <property type="entry name" value="alpha/beta-Hydrolases"/>
    <property type="match status" value="1"/>
</dbReference>
<feature type="domain" description="AB hydrolase-1" evidence="3">
    <location>
        <begin position="50"/>
        <end position="289"/>
    </location>
</feature>
<dbReference type="HOGENOM" id="CLU_020336_53_0_1"/>
<dbReference type="InParanoid" id="A5E1S3"/>
<evidence type="ECO:0000313" key="4">
    <source>
        <dbReference type="EMBL" id="EDK45381.1"/>
    </source>
</evidence>
<proteinExistence type="inferred from homology"/>
<keyword evidence="2" id="KW-0378">Hydrolase</keyword>
<accession>A5E1S3</accession>
<dbReference type="Proteomes" id="UP000001996">
    <property type="component" value="Unassembled WGS sequence"/>
</dbReference>
<dbReference type="GO" id="GO:0006629">
    <property type="term" value="P:lipid metabolic process"/>
    <property type="evidence" value="ECO:0007669"/>
    <property type="project" value="EnsemblFungi"/>
</dbReference>
<dbReference type="eggNOG" id="KOG2382">
    <property type="taxonomic scope" value="Eukaryota"/>
</dbReference>
<name>A5E1S3_LODEL</name>
<dbReference type="VEuPathDB" id="FungiDB:LELG_03560"/>
<dbReference type="STRING" id="379508.A5E1S3"/>
<dbReference type="AlphaFoldDB" id="A5E1S3"/>
<dbReference type="Gene3D" id="3.40.50.1820">
    <property type="entry name" value="alpha/beta hydrolase"/>
    <property type="match status" value="1"/>
</dbReference>
<dbReference type="InterPro" id="IPR000073">
    <property type="entry name" value="AB_hydrolase_1"/>
</dbReference>
<dbReference type="KEGG" id="lel:PVL30_003047"/>
<keyword evidence="5" id="KW-1185">Reference proteome</keyword>
<dbReference type="EMBL" id="CH981527">
    <property type="protein sequence ID" value="EDK45381.1"/>
    <property type="molecule type" value="Genomic_DNA"/>
</dbReference>
<comment type="similarity">
    <text evidence="1">Belongs to the AB hydrolase superfamily.</text>
</comment>
<dbReference type="OrthoDB" id="8119704at2759"/>
<dbReference type="InterPro" id="IPR029058">
    <property type="entry name" value="AB_hydrolase_fold"/>
</dbReference>
<dbReference type="PANTHER" id="PTHR46118">
    <property type="entry name" value="PROTEIN ABHD11"/>
    <property type="match status" value="1"/>
</dbReference>
<dbReference type="FunCoup" id="A5E1S3">
    <property type="interactions" value="460"/>
</dbReference>
<evidence type="ECO:0000313" key="5">
    <source>
        <dbReference type="Proteomes" id="UP000001996"/>
    </source>
</evidence>
<evidence type="ECO:0000256" key="2">
    <source>
        <dbReference type="ARBA" id="ARBA00022801"/>
    </source>
</evidence>